<evidence type="ECO:0000313" key="2">
    <source>
        <dbReference type="EMBL" id="KAK4071137.1"/>
    </source>
</evidence>
<reference evidence="2 3" key="1">
    <citation type="journal article" date="2024" name="Microbiol. Resour. Announc.">
        <title>Genome annotations for the ascomycete fungi Trichoderma harzianum, Trichoderma aggressivum, and Purpureocillium lilacinum.</title>
        <authorList>
            <person name="Beijen E.P.W."/>
            <person name="Ohm R.A."/>
        </authorList>
    </citation>
    <scope>NUCLEOTIDE SEQUENCE [LARGE SCALE GENOMIC DNA]</scope>
    <source>
        <strain evidence="2 3">CBS 150709</strain>
    </source>
</reference>
<dbReference type="Proteomes" id="UP001287286">
    <property type="component" value="Unassembled WGS sequence"/>
</dbReference>
<organism evidence="2 3">
    <name type="scientific">Purpureocillium lilacinum</name>
    <name type="common">Paecilomyces lilacinus</name>
    <dbReference type="NCBI Taxonomy" id="33203"/>
    <lineage>
        <taxon>Eukaryota</taxon>
        <taxon>Fungi</taxon>
        <taxon>Dikarya</taxon>
        <taxon>Ascomycota</taxon>
        <taxon>Pezizomycotina</taxon>
        <taxon>Sordariomycetes</taxon>
        <taxon>Hypocreomycetidae</taxon>
        <taxon>Hypocreales</taxon>
        <taxon>Ophiocordycipitaceae</taxon>
        <taxon>Purpureocillium</taxon>
    </lineage>
</organism>
<keyword evidence="1" id="KW-0812">Transmembrane</keyword>
<evidence type="ECO:0000256" key="1">
    <source>
        <dbReference type="SAM" id="Phobius"/>
    </source>
</evidence>
<feature type="transmembrane region" description="Helical" evidence="1">
    <location>
        <begin position="37"/>
        <end position="58"/>
    </location>
</feature>
<proteinExistence type="predicted"/>
<protein>
    <submittedName>
        <fullName evidence="2">Uncharacterized protein</fullName>
    </submittedName>
</protein>
<keyword evidence="1" id="KW-1133">Transmembrane helix</keyword>
<sequence length="79" mass="8566">MSTPSFALERKLPTLSLFARKRPVLLLMCPDTVALDIHLALLFGRAFGIVAIFAILAVHEAVNGCHAAEKSLPGVRKLQ</sequence>
<keyword evidence="1" id="KW-0472">Membrane</keyword>
<comment type="caution">
    <text evidence="2">The sequence shown here is derived from an EMBL/GenBank/DDBJ whole genome shotgun (WGS) entry which is preliminary data.</text>
</comment>
<gene>
    <name evidence="2" type="ORF">Purlil1_13490</name>
</gene>
<evidence type="ECO:0000313" key="3">
    <source>
        <dbReference type="Proteomes" id="UP001287286"/>
    </source>
</evidence>
<keyword evidence="3" id="KW-1185">Reference proteome</keyword>
<dbReference type="EMBL" id="JAWRVI010000231">
    <property type="protein sequence ID" value="KAK4071137.1"/>
    <property type="molecule type" value="Genomic_DNA"/>
</dbReference>
<accession>A0ABR0BDY3</accession>
<name>A0ABR0BDY3_PURLI</name>